<dbReference type="InterPro" id="IPR034027">
    <property type="entry name" value="Reprolysin_adamalysin"/>
</dbReference>
<keyword evidence="9" id="KW-0479">Metal-binding</keyword>
<feature type="transmembrane region" description="Helical" evidence="11">
    <location>
        <begin position="733"/>
        <end position="755"/>
    </location>
</feature>
<dbReference type="Gene3D" id="4.10.70.10">
    <property type="entry name" value="Disintegrin domain"/>
    <property type="match status" value="1"/>
</dbReference>
<dbReference type="InterPro" id="IPR001762">
    <property type="entry name" value="Disintegrin_dom"/>
</dbReference>
<feature type="region of interest" description="Disordered" evidence="10">
    <location>
        <begin position="62"/>
        <end position="104"/>
    </location>
</feature>
<dbReference type="Proteomes" id="UP000069272">
    <property type="component" value="Chromosome 2R"/>
</dbReference>
<dbReference type="CDD" id="cd04269">
    <property type="entry name" value="ZnMc_adamalysin_II_like"/>
    <property type="match status" value="1"/>
</dbReference>
<comment type="caution">
    <text evidence="8">Lacks conserved residue(s) required for the propagation of feature annotation.</text>
</comment>
<dbReference type="OrthoDB" id="5951731at2759"/>
<dbReference type="GO" id="GO:0006509">
    <property type="term" value="P:membrane protein ectodomain proteolysis"/>
    <property type="evidence" value="ECO:0007669"/>
    <property type="project" value="TreeGrafter"/>
</dbReference>
<protein>
    <recommendedName>
        <fullName evidence="14">Disintegrin and metalloproteinase domain-containing protein 12</fullName>
    </recommendedName>
</protein>
<dbReference type="Pfam" id="PF08516">
    <property type="entry name" value="ADAM_CR"/>
    <property type="match status" value="1"/>
</dbReference>
<evidence type="ECO:0000256" key="4">
    <source>
        <dbReference type="ARBA" id="ARBA00023049"/>
    </source>
</evidence>
<evidence type="ECO:0000256" key="11">
    <source>
        <dbReference type="SAM" id="Phobius"/>
    </source>
</evidence>
<organism evidence="12 13">
    <name type="scientific">Anopheles albimanus</name>
    <name type="common">New world malaria mosquito</name>
    <dbReference type="NCBI Taxonomy" id="7167"/>
    <lineage>
        <taxon>Eukaryota</taxon>
        <taxon>Metazoa</taxon>
        <taxon>Ecdysozoa</taxon>
        <taxon>Arthropoda</taxon>
        <taxon>Hexapoda</taxon>
        <taxon>Insecta</taxon>
        <taxon>Pterygota</taxon>
        <taxon>Neoptera</taxon>
        <taxon>Endopterygota</taxon>
        <taxon>Diptera</taxon>
        <taxon>Nematocera</taxon>
        <taxon>Culicoidea</taxon>
        <taxon>Culicidae</taxon>
        <taxon>Anophelinae</taxon>
        <taxon>Anopheles</taxon>
    </lineage>
</organism>
<keyword evidence="5 11" id="KW-0472">Membrane</keyword>
<accession>A0A182FKZ7</accession>
<evidence type="ECO:0000256" key="6">
    <source>
        <dbReference type="ARBA" id="ARBA00023157"/>
    </source>
</evidence>
<dbReference type="InterPro" id="IPR006586">
    <property type="entry name" value="ADAM_Cys-rich"/>
</dbReference>
<dbReference type="EnsemblMetazoa" id="AALB007205-RA">
    <property type="protein sequence ID" value="AALB007205-PA"/>
    <property type="gene ID" value="AALB007205"/>
</dbReference>
<feature type="transmembrane region" description="Helical" evidence="11">
    <location>
        <begin position="29"/>
        <end position="53"/>
    </location>
</feature>
<evidence type="ECO:0000256" key="3">
    <source>
        <dbReference type="ARBA" id="ARBA00022989"/>
    </source>
</evidence>
<dbReference type="FunFam" id="4.10.70.10:FF:000001">
    <property type="entry name" value="Disintegrin and metalloproteinase domain-containing protein 22"/>
    <property type="match status" value="1"/>
</dbReference>
<dbReference type="STRING" id="7167.A0A182FKZ7"/>
<evidence type="ECO:0000313" key="13">
    <source>
        <dbReference type="Proteomes" id="UP000069272"/>
    </source>
</evidence>
<dbReference type="PROSITE" id="PS50215">
    <property type="entry name" value="ADAM_MEPRO"/>
    <property type="match status" value="1"/>
</dbReference>
<evidence type="ECO:0000256" key="8">
    <source>
        <dbReference type="PROSITE-ProRule" id="PRU00076"/>
    </source>
</evidence>
<dbReference type="AlphaFoldDB" id="A0A182FKZ7"/>
<feature type="active site" evidence="9">
    <location>
        <position position="374"/>
    </location>
</feature>
<dbReference type="SMART" id="SM00050">
    <property type="entry name" value="DISIN"/>
    <property type="match status" value="1"/>
</dbReference>
<evidence type="ECO:0000256" key="7">
    <source>
        <dbReference type="PROSITE-ProRule" id="PRU00068"/>
    </source>
</evidence>
<sequence length="900" mass="100658">MSTVIVSLDRDWCGFMEGTRAAPHRSPSWAVLVHRLSVAVILLLLIALLSLFVAPSDGLAATDAPPPEVPSPERVVMPAGPPDGSRLSPNTVATNRRTTTGGSGKDFYGRNPIYPLLIPTNDPDTATLTYNLNDKVTVLHLIRTGVVRGCQYYRHASRNLPHDVPDELVSCDDRINGTIYHDDATYRIEYDASAGLHFIERLQERRHDGLDTVRHRAKRNHEGAMIRGPYQANRHTRFVEMVLVVDRAFFQRFDKDEWKVYDYCTSIVNHINMMYNPLNIFIALTHVIVWKERDEIEVSNSSEVTLDRFLKYRERTLLPEYRHDHAQLLTAIQFDGNVIGKAKVAGMCSDQSSGAIVYVHTDSVEMLASTVAHEMGHSFAMEHDDYTKCHCPDAKCIMSSSVSAPLKHWSNCSVVQLASAFQRGLQACLTNRPAYLAIPSCGNGFVEPGEECDCGLEEACENHCCNATTCTLRPGAHCATGECCDMETCRLREATSVCRPAEGECDLPEYCSGESEYCPGDVYRRDTEVCAGGEAHCVGGRCRTRTDQCRFLWGPSGRAAGEECYALNRQGTKHGNCGYEVHPEERYQKCGEGDELCGVLFCHHYRSDPVPDIVLFHDASRRDVRRQNDSRRYIHCYSAHVDLVDDGHGQQPAFVPDGAPCGPERMCYQKRCVRIDELNRKRCPHDCHGRGVCNSNGHCHCSPGYDPPFCEHTGVGGSVDSGPPALLSPVRHYLTIIALVLLVCVVAIVLIVLCLRIPYHRPMTGFCEMKRWMPHWGQPWRFYRVRGSSPRTVPLKPPAGVTINQHNISLPSFHSSTKDINNDRQFRPIEQLRTPLAAETVRKITVVRRPEGSSKDPPLTIEYPVVSPTVGSAVVPGKLNHRQLPAQWGPPVRIHRPRMH</sequence>
<keyword evidence="6 8" id="KW-1015">Disulfide bond</keyword>
<feature type="binding site" evidence="9">
    <location>
        <position position="373"/>
    </location>
    <ligand>
        <name>Zn(2+)</name>
        <dbReference type="ChEBI" id="CHEBI:29105"/>
        <note>catalytic</note>
    </ligand>
</feature>
<dbReference type="GO" id="GO:0004222">
    <property type="term" value="F:metalloendopeptidase activity"/>
    <property type="evidence" value="ECO:0007669"/>
    <property type="project" value="InterPro"/>
</dbReference>
<dbReference type="GO" id="GO:0046872">
    <property type="term" value="F:metal ion binding"/>
    <property type="evidence" value="ECO:0007669"/>
    <property type="project" value="UniProtKB-KW"/>
</dbReference>
<dbReference type="VEuPathDB" id="VectorBase:AALB20_028126"/>
<evidence type="ECO:0008006" key="14">
    <source>
        <dbReference type="Google" id="ProtNLM"/>
    </source>
</evidence>
<dbReference type="FunFam" id="3.40.390.10:FF:000002">
    <property type="entry name" value="Disintegrin and metalloproteinase domain-containing protein 22"/>
    <property type="match status" value="1"/>
</dbReference>
<feature type="compositionally biased region" description="Polar residues" evidence="10">
    <location>
        <begin position="87"/>
        <end position="100"/>
    </location>
</feature>
<proteinExistence type="predicted"/>
<feature type="disulfide bond" evidence="8">
    <location>
        <begin position="683"/>
        <end position="693"/>
    </location>
</feature>
<feature type="binding site" evidence="9">
    <location>
        <position position="377"/>
    </location>
    <ligand>
        <name>Zn(2+)</name>
        <dbReference type="ChEBI" id="CHEBI:29105"/>
        <note>catalytic</note>
    </ligand>
</feature>
<feature type="disulfide bond" evidence="9">
    <location>
        <begin position="391"/>
        <end position="396"/>
    </location>
</feature>
<keyword evidence="8" id="KW-0245">EGF-like domain</keyword>
<evidence type="ECO:0000256" key="2">
    <source>
        <dbReference type="ARBA" id="ARBA00022692"/>
    </source>
</evidence>
<dbReference type="Pfam" id="PF01421">
    <property type="entry name" value="Reprolysin"/>
    <property type="match status" value="1"/>
</dbReference>
<dbReference type="SUPFAM" id="SSF55486">
    <property type="entry name" value="Metalloproteases ('zincins'), catalytic domain"/>
    <property type="match status" value="1"/>
</dbReference>
<dbReference type="GeneID" id="118459804"/>
<keyword evidence="4" id="KW-0645">Protease</keyword>
<keyword evidence="2 11" id="KW-0812">Transmembrane</keyword>
<dbReference type="PANTHER" id="PTHR11905">
    <property type="entry name" value="ADAM A DISINTEGRIN AND METALLOPROTEASE DOMAIN"/>
    <property type="match status" value="1"/>
</dbReference>
<evidence type="ECO:0000256" key="1">
    <source>
        <dbReference type="ARBA" id="ARBA00004167"/>
    </source>
</evidence>
<evidence type="ECO:0000313" key="12">
    <source>
        <dbReference type="EnsemblMetazoa" id="AALB007205-PA"/>
    </source>
</evidence>
<dbReference type="KEGG" id="aali:118459804"/>
<reference evidence="12 13" key="1">
    <citation type="journal article" date="2017" name="G3 (Bethesda)">
        <title>The Physical Genome Mapping of Anopheles albimanus Corrected Scaffold Misassemblies and Identified Interarm Rearrangements in Genus Anopheles.</title>
        <authorList>
            <person name="Artemov G.N."/>
            <person name="Peery A.N."/>
            <person name="Jiang X."/>
            <person name="Tu Z."/>
            <person name="Stegniy V.N."/>
            <person name="Sharakhova M.V."/>
            <person name="Sharakhov I.V."/>
        </authorList>
    </citation>
    <scope>NUCLEOTIDE SEQUENCE [LARGE SCALE GENOMIC DNA]</scope>
    <source>
        <strain evidence="12 13">ALBI9_A</strain>
    </source>
</reference>
<dbReference type="GO" id="GO:0016020">
    <property type="term" value="C:membrane"/>
    <property type="evidence" value="ECO:0007669"/>
    <property type="project" value="UniProtKB-SubCell"/>
</dbReference>
<keyword evidence="3 11" id="KW-1133">Transmembrane helix</keyword>
<dbReference type="InterPro" id="IPR000742">
    <property type="entry name" value="EGF"/>
</dbReference>
<dbReference type="SUPFAM" id="SSF57552">
    <property type="entry name" value="Blood coagulation inhibitor (disintegrin)"/>
    <property type="match status" value="1"/>
</dbReference>
<evidence type="ECO:0000256" key="10">
    <source>
        <dbReference type="SAM" id="MobiDB-lite"/>
    </source>
</evidence>
<dbReference type="InterPro" id="IPR024079">
    <property type="entry name" value="MetalloPept_cat_dom_sf"/>
</dbReference>
<keyword evidence="13" id="KW-1185">Reference proteome</keyword>
<dbReference type="RefSeq" id="XP_035779433.1">
    <property type="nucleotide sequence ID" value="XM_035923540.1"/>
</dbReference>
<feature type="disulfide bond" evidence="9">
    <location>
        <begin position="348"/>
        <end position="428"/>
    </location>
</feature>
<name>A0A182FKZ7_ANOAL</name>
<keyword evidence="9" id="KW-0862">Zinc</keyword>
<reference evidence="12" key="2">
    <citation type="submission" date="2022-08" db="UniProtKB">
        <authorList>
            <consortium name="EnsemblMetazoa"/>
        </authorList>
    </citation>
    <scope>IDENTIFICATION</scope>
    <source>
        <strain evidence="12">STECLA/ALBI9_A</strain>
    </source>
</reference>
<comment type="subcellular location">
    <subcellularLocation>
        <location evidence="1">Membrane</location>
        <topology evidence="1">Single-pass membrane protein</topology>
    </subcellularLocation>
</comment>
<feature type="binding site" evidence="9">
    <location>
        <position position="383"/>
    </location>
    <ligand>
        <name>Zn(2+)</name>
        <dbReference type="ChEBI" id="CHEBI:29105"/>
        <note>catalytic</note>
    </ligand>
</feature>
<dbReference type="PROSITE" id="PS50026">
    <property type="entry name" value="EGF_3"/>
    <property type="match status" value="1"/>
</dbReference>
<dbReference type="Gene3D" id="3.40.390.10">
    <property type="entry name" value="Collagenase (Catalytic Domain)"/>
    <property type="match status" value="1"/>
</dbReference>
<keyword evidence="4" id="KW-0482">Metalloprotease</keyword>
<evidence type="ECO:0000256" key="9">
    <source>
        <dbReference type="PROSITE-ProRule" id="PRU00276"/>
    </source>
</evidence>
<evidence type="ECO:0000256" key="5">
    <source>
        <dbReference type="ARBA" id="ARBA00023136"/>
    </source>
</evidence>
<dbReference type="VEuPathDB" id="VectorBase:AALB007205"/>
<dbReference type="Pfam" id="PF00200">
    <property type="entry name" value="Disintegrin"/>
    <property type="match status" value="1"/>
</dbReference>
<feature type="disulfide bond" evidence="7">
    <location>
        <begin position="498"/>
        <end position="518"/>
    </location>
</feature>
<dbReference type="PROSITE" id="PS50214">
    <property type="entry name" value="DISINTEGRIN_2"/>
    <property type="match status" value="1"/>
</dbReference>
<feature type="disulfide bond" evidence="8">
    <location>
        <begin position="701"/>
        <end position="710"/>
    </location>
</feature>
<dbReference type="PANTHER" id="PTHR11905:SF159">
    <property type="entry name" value="ADAM METALLOPROTEASE"/>
    <property type="match status" value="1"/>
</dbReference>
<dbReference type="PROSITE" id="PS01186">
    <property type="entry name" value="EGF_2"/>
    <property type="match status" value="1"/>
</dbReference>
<dbReference type="SMART" id="SM00608">
    <property type="entry name" value="ACR"/>
    <property type="match status" value="1"/>
</dbReference>
<keyword evidence="4" id="KW-0378">Hydrolase</keyword>
<dbReference type="InterPro" id="IPR001590">
    <property type="entry name" value="Peptidase_M12B"/>
</dbReference>
<dbReference type="InterPro" id="IPR036436">
    <property type="entry name" value="Disintegrin_dom_sf"/>
</dbReference>